<sequence length="321" mass="35216">MLQFLVKRLTQLVLVVLVVSLIVFVLTSVLGNPVYLMVRENATPEEIAAVSAYLGLDKPLYVQYWIFVKNVLDGNFGQSYMYHLPALALITERLPATLDIVAVAMALSIFLGIPLGVWSGAYPKSRFSKSVMAMSIAGISMPSFWIGMVMIYFFGLYLGVLPVSGRGETGVIFGITTSLATADGWAHIILPAVTLALGNVATIIRLTRAGMQENMRQDYVKFARAKGVPNRKVLFGHALKNTLIPVVTVFGLQLGNLIAFTTITETIYAWPGIGKLLIDAVTSADRPIIAAYILFVAVMFVFINFVVDLLYVFIDPRIDLQ</sequence>
<dbReference type="GO" id="GO:0055085">
    <property type="term" value="P:transmembrane transport"/>
    <property type="evidence" value="ECO:0007669"/>
    <property type="project" value="InterPro"/>
</dbReference>
<feature type="transmembrane region" description="Helical" evidence="7">
    <location>
        <begin position="242"/>
        <end position="269"/>
    </location>
</feature>
<organism evidence="9 10">
    <name type="scientific">Pyramidobacter porci</name>
    <dbReference type="NCBI Taxonomy" id="2605789"/>
    <lineage>
        <taxon>Bacteria</taxon>
        <taxon>Thermotogati</taxon>
        <taxon>Synergistota</taxon>
        <taxon>Synergistia</taxon>
        <taxon>Synergistales</taxon>
        <taxon>Dethiosulfovibrionaceae</taxon>
        <taxon>Pyramidobacter</taxon>
    </lineage>
</organism>
<dbReference type="SUPFAM" id="SSF161098">
    <property type="entry name" value="MetI-like"/>
    <property type="match status" value="1"/>
</dbReference>
<dbReference type="InterPro" id="IPR035906">
    <property type="entry name" value="MetI-like_sf"/>
</dbReference>
<keyword evidence="2 7" id="KW-0813">Transport</keyword>
<dbReference type="PANTHER" id="PTHR43163">
    <property type="entry name" value="DIPEPTIDE TRANSPORT SYSTEM PERMEASE PROTEIN DPPB-RELATED"/>
    <property type="match status" value="1"/>
</dbReference>
<dbReference type="Gene3D" id="1.10.3720.10">
    <property type="entry name" value="MetI-like"/>
    <property type="match status" value="1"/>
</dbReference>
<feature type="domain" description="ABC transmembrane type-1" evidence="8">
    <location>
        <begin position="94"/>
        <end position="311"/>
    </location>
</feature>
<keyword evidence="4 7" id="KW-0812">Transmembrane</keyword>
<gene>
    <name evidence="9" type="ORF">FYJ74_03425</name>
</gene>
<name>A0A6L5YAS0_9BACT</name>
<keyword evidence="6 7" id="KW-0472">Membrane</keyword>
<reference evidence="9 10" key="1">
    <citation type="submission" date="2019-08" db="EMBL/GenBank/DDBJ databases">
        <title>In-depth cultivation of the pig gut microbiome towards novel bacterial diversity and tailored functional studies.</title>
        <authorList>
            <person name="Wylensek D."/>
            <person name="Hitch T.C.A."/>
            <person name="Clavel T."/>
        </authorList>
    </citation>
    <scope>NUCLEOTIDE SEQUENCE [LARGE SCALE GENOMIC DNA]</scope>
    <source>
        <strain evidence="9 10">SM-530-WT-4B</strain>
    </source>
</reference>
<evidence type="ECO:0000313" key="10">
    <source>
        <dbReference type="Proteomes" id="UP000473699"/>
    </source>
</evidence>
<dbReference type="Pfam" id="PF19300">
    <property type="entry name" value="BPD_transp_1_N"/>
    <property type="match status" value="1"/>
</dbReference>
<evidence type="ECO:0000256" key="4">
    <source>
        <dbReference type="ARBA" id="ARBA00022692"/>
    </source>
</evidence>
<dbReference type="RefSeq" id="WP_320633453.1">
    <property type="nucleotide sequence ID" value="NZ_JAXDZJ010000029.1"/>
</dbReference>
<dbReference type="InterPro" id="IPR045621">
    <property type="entry name" value="BPD_transp_1_N"/>
</dbReference>
<dbReference type="InterPro" id="IPR000515">
    <property type="entry name" value="MetI-like"/>
</dbReference>
<evidence type="ECO:0000256" key="5">
    <source>
        <dbReference type="ARBA" id="ARBA00022989"/>
    </source>
</evidence>
<feature type="transmembrane region" description="Helical" evidence="7">
    <location>
        <begin position="12"/>
        <end position="31"/>
    </location>
</feature>
<dbReference type="EMBL" id="VUNH01000003">
    <property type="protein sequence ID" value="MST55098.1"/>
    <property type="molecule type" value="Genomic_DNA"/>
</dbReference>
<evidence type="ECO:0000256" key="3">
    <source>
        <dbReference type="ARBA" id="ARBA00022475"/>
    </source>
</evidence>
<evidence type="ECO:0000259" key="8">
    <source>
        <dbReference type="PROSITE" id="PS50928"/>
    </source>
</evidence>
<keyword evidence="3" id="KW-1003">Cell membrane</keyword>
<evidence type="ECO:0000313" key="9">
    <source>
        <dbReference type="EMBL" id="MST55098.1"/>
    </source>
</evidence>
<evidence type="ECO:0000256" key="7">
    <source>
        <dbReference type="RuleBase" id="RU363032"/>
    </source>
</evidence>
<evidence type="ECO:0000256" key="2">
    <source>
        <dbReference type="ARBA" id="ARBA00022448"/>
    </source>
</evidence>
<dbReference type="CDD" id="cd06261">
    <property type="entry name" value="TM_PBP2"/>
    <property type="match status" value="1"/>
</dbReference>
<feature type="transmembrane region" description="Helical" evidence="7">
    <location>
        <begin position="184"/>
        <end position="206"/>
    </location>
</feature>
<evidence type="ECO:0000256" key="1">
    <source>
        <dbReference type="ARBA" id="ARBA00004651"/>
    </source>
</evidence>
<keyword evidence="5 7" id="KW-1133">Transmembrane helix</keyword>
<accession>A0A6L5YAS0</accession>
<keyword evidence="10" id="KW-1185">Reference proteome</keyword>
<comment type="caution">
    <text evidence="9">The sequence shown here is derived from an EMBL/GenBank/DDBJ whole genome shotgun (WGS) entry which is preliminary data.</text>
</comment>
<feature type="transmembrane region" description="Helical" evidence="7">
    <location>
        <begin position="289"/>
        <end position="314"/>
    </location>
</feature>
<proteinExistence type="inferred from homology"/>
<dbReference type="PROSITE" id="PS50928">
    <property type="entry name" value="ABC_TM1"/>
    <property type="match status" value="1"/>
</dbReference>
<comment type="subcellular location">
    <subcellularLocation>
        <location evidence="1 7">Cell membrane</location>
        <topology evidence="1 7">Multi-pass membrane protein</topology>
    </subcellularLocation>
</comment>
<feature type="transmembrane region" description="Helical" evidence="7">
    <location>
        <begin position="100"/>
        <end position="122"/>
    </location>
</feature>
<dbReference type="AlphaFoldDB" id="A0A6L5YAS0"/>
<feature type="transmembrane region" description="Helical" evidence="7">
    <location>
        <begin position="143"/>
        <end position="164"/>
    </location>
</feature>
<protein>
    <submittedName>
        <fullName evidence="9">ABC transporter permease</fullName>
    </submittedName>
</protein>
<dbReference type="Proteomes" id="UP000473699">
    <property type="component" value="Unassembled WGS sequence"/>
</dbReference>
<dbReference type="Pfam" id="PF00528">
    <property type="entry name" value="BPD_transp_1"/>
    <property type="match status" value="1"/>
</dbReference>
<dbReference type="GO" id="GO:0005886">
    <property type="term" value="C:plasma membrane"/>
    <property type="evidence" value="ECO:0007669"/>
    <property type="project" value="UniProtKB-SubCell"/>
</dbReference>
<comment type="similarity">
    <text evidence="7">Belongs to the binding-protein-dependent transport system permease family.</text>
</comment>
<dbReference type="PANTHER" id="PTHR43163:SF2">
    <property type="entry name" value="ABC TRANSPORTER PERMEASE PROTEIN"/>
    <property type="match status" value="1"/>
</dbReference>
<evidence type="ECO:0000256" key="6">
    <source>
        <dbReference type="ARBA" id="ARBA00023136"/>
    </source>
</evidence>